<dbReference type="PANTHER" id="PTHR36834:SF1">
    <property type="entry name" value="INTEGRAL MEMBRANE PROTEIN"/>
    <property type="match status" value="1"/>
</dbReference>
<evidence type="ECO:0000259" key="2">
    <source>
        <dbReference type="Pfam" id="PF04892"/>
    </source>
</evidence>
<dbReference type="Proteomes" id="UP000075025">
    <property type="component" value="Unassembled WGS sequence"/>
</dbReference>
<name>A0A147EV47_MICTE</name>
<sequence>MTLRPTIYDARVGGLLHAVLHGLRSWPPTAWITFDVVEFTANVGMFVPLGILVLAWGGRWWLGILTGVLASTVIETAQLLFLPTRVADVRDVAANTLGAAIGAGIAVLLGRHAARSQDSHNPRHRKLIDTSAQ</sequence>
<feature type="transmembrane region" description="Helical" evidence="1">
    <location>
        <begin position="30"/>
        <end position="53"/>
    </location>
</feature>
<evidence type="ECO:0000313" key="3">
    <source>
        <dbReference type="EMBL" id="KTR93360.1"/>
    </source>
</evidence>
<dbReference type="Pfam" id="PF04892">
    <property type="entry name" value="VanZ"/>
    <property type="match status" value="1"/>
</dbReference>
<dbReference type="AlphaFoldDB" id="A0A147EV47"/>
<organism evidence="3 4">
    <name type="scientific">Microbacterium testaceum</name>
    <name type="common">Aureobacterium testaceum</name>
    <name type="synonym">Brevibacterium testaceum</name>
    <dbReference type="NCBI Taxonomy" id="2033"/>
    <lineage>
        <taxon>Bacteria</taxon>
        <taxon>Bacillati</taxon>
        <taxon>Actinomycetota</taxon>
        <taxon>Actinomycetes</taxon>
        <taxon>Micrococcales</taxon>
        <taxon>Microbacteriaceae</taxon>
        <taxon>Microbacterium</taxon>
    </lineage>
</organism>
<reference evidence="3 4" key="1">
    <citation type="journal article" date="2016" name="Front. Microbiol.">
        <title>Genomic Resource of Rice Seed Associated Bacteria.</title>
        <authorList>
            <person name="Midha S."/>
            <person name="Bansal K."/>
            <person name="Sharma S."/>
            <person name="Kumar N."/>
            <person name="Patil P.P."/>
            <person name="Chaudhry V."/>
            <person name="Patil P.B."/>
        </authorList>
    </citation>
    <scope>NUCLEOTIDE SEQUENCE [LARGE SCALE GENOMIC DNA]</scope>
    <source>
        <strain evidence="3 4">NS220</strain>
    </source>
</reference>
<evidence type="ECO:0000313" key="4">
    <source>
        <dbReference type="Proteomes" id="UP000075025"/>
    </source>
</evidence>
<feature type="transmembrane region" description="Helical" evidence="1">
    <location>
        <begin position="92"/>
        <end position="110"/>
    </location>
</feature>
<dbReference type="EMBL" id="LDRT01000087">
    <property type="protein sequence ID" value="KTR93360.1"/>
    <property type="molecule type" value="Genomic_DNA"/>
</dbReference>
<keyword evidence="1" id="KW-0812">Transmembrane</keyword>
<keyword evidence="1" id="KW-0472">Membrane</keyword>
<gene>
    <name evidence="3" type="ORF">NS220_12860</name>
</gene>
<comment type="caution">
    <text evidence="3">The sequence shown here is derived from an EMBL/GenBank/DDBJ whole genome shotgun (WGS) entry which is preliminary data.</text>
</comment>
<evidence type="ECO:0000256" key="1">
    <source>
        <dbReference type="SAM" id="Phobius"/>
    </source>
</evidence>
<keyword evidence="1" id="KW-1133">Transmembrane helix</keyword>
<feature type="domain" description="VanZ-like" evidence="2">
    <location>
        <begin position="37"/>
        <end position="109"/>
    </location>
</feature>
<protein>
    <recommendedName>
        <fullName evidence="2">VanZ-like domain-containing protein</fullName>
    </recommendedName>
</protein>
<dbReference type="InterPro" id="IPR006976">
    <property type="entry name" value="VanZ-like"/>
</dbReference>
<accession>A0A147EV47</accession>
<dbReference type="PANTHER" id="PTHR36834">
    <property type="entry name" value="MEMBRANE PROTEIN-RELATED"/>
    <property type="match status" value="1"/>
</dbReference>
<dbReference type="PATRIC" id="fig|2033.6.peg.3869"/>
<proteinExistence type="predicted"/>
<dbReference type="InterPro" id="IPR053150">
    <property type="entry name" value="Teicoplanin_resist-assoc"/>
</dbReference>
<feature type="transmembrane region" description="Helical" evidence="1">
    <location>
        <begin position="60"/>
        <end position="80"/>
    </location>
</feature>